<dbReference type="RefSeq" id="WP_009871960.1">
    <property type="nucleotide sequence ID" value="NC_007429.1"/>
</dbReference>
<proteinExistence type="predicted"/>
<dbReference type="HOGENOM" id="CLU_2877633_0_0_0"/>
<dbReference type="KEGG" id="cta:CTA_0644"/>
<evidence type="ECO:0000313" key="1">
    <source>
        <dbReference type="EMBL" id="AAX50869.1"/>
    </source>
</evidence>
<dbReference type="GO" id="GO:0016491">
    <property type="term" value="F:oxidoreductase activity"/>
    <property type="evidence" value="ECO:0007669"/>
    <property type="project" value="UniProtKB-KW"/>
</dbReference>
<dbReference type="SUPFAM" id="SSF81343">
    <property type="entry name" value="Fumarate reductase respiratory complex transmembrane subunits"/>
    <property type="match status" value="1"/>
</dbReference>
<name>A0A0H2X1J9_CHLTA</name>
<protein>
    <submittedName>
        <fullName evidence="1">Succinate dehydrogenase cytochrome b558 subunit</fullName>
        <ecNumber evidence="1">1.3.99.1</ecNumber>
    </submittedName>
</protein>
<organism evidence="1 2">
    <name type="scientific">Chlamydia trachomatis serovar A (strain ATCC VR-571B / DSM 19440 / HAR-13)</name>
    <dbReference type="NCBI Taxonomy" id="315277"/>
    <lineage>
        <taxon>Bacteria</taxon>
        <taxon>Pseudomonadati</taxon>
        <taxon>Chlamydiota</taxon>
        <taxon>Chlamydiia</taxon>
        <taxon>Chlamydiales</taxon>
        <taxon>Chlamydiaceae</taxon>
        <taxon>Chlamydia/Chlamydophila group</taxon>
        <taxon>Chlamydia</taxon>
    </lineage>
</organism>
<gene>
    <name evidence="1" type="ordered locus">CTA_0644</name>
</gene>
<accession>A0A0H2X1J9</accession>
<evidence type="ECO:0000313" key="2">
    <source>
        <dbReference type="Proteomes" id="UP000002532"/>
    </source>
</evidence>
<sequence length="63" mass="6975">MFTLFLCEHLLTNILASSFLAKSQGFITLVNLFHKIPGLKVIEITCLALPLGIHSIIGFSYLL</sequence>
<reference evidence="1 2" key="1">
    <citation type="journal article" date="2005" name="Infect. Immun.">
        <title>Comparative genomic analysis of Chlamydia trachomatis oculotropic and genitotropic strains.</title>
        <authorList>
            <person name="Carlson J.H."/>
            <person name="Porcella S.F."/>
            <person name="McClarty G."/>
            <person name="Caldwell H.D."/>
        </authorList>
    </citation>
    <scope>NUCLEOTIDE SEQUENCE [LARGE SCALE GENOMIC DNA]</scope>
    <source>
        <strain evidence="2">ATCC VR-571B / DSM 19440 / HAR-13</strain>
    </source>
</reference>
<keyword evidence="2" id="KW-1185">Reference proteome</keyword>
<dbReference type="InterPro" id="IPR034804">
    <property type="entry name" value="SQR/QFR_C/D"/>
</dbReference>
<dbReference type="EMBL" id="CP000051">
    <property type="protein sequence ID" value="AAX50869.1"/>
    <property type="molecule type" value="Genomic_DNA"/>
</dbReference>
<dbReference type="EC" id="1.3.99.1" evidence="1"/>
<keyword evidence="1" id="KW-0560">Oxidoreductase</keyword>
<dbReference type="GO" id="GO:0016020">
    <property type="term" value="C:membrane"/>
    <property type="evidence" value="ECO:0007669"/>
    <property type="project" value="InterPro"/>
</dbReference>
<dbReference type="Proteomes" id="UP000002532">
    <property type="component" value="Chromosome"/>
</dbReference>
<dbReference type="AlphaFoldDB" id="A0A0H2X1J9"/>